<dbReference type="EMBL" id="JBDFQZ010000001">
    <property type="protein sequence ID" value="KAK9757006.1"/>
    <property type="molecule type" value="Genomic_DNA"/>
</dbReference>
<accession>A0AAW1N7J4</accession>
<reference evidence="3" key="1">
    <citation type="submission" date="2024-03" db="EMBL/GenBank/DDBJ databases">
        <title>WGS assembly of Saponaria officinalis var. Norfolk2.</title>
        <authorList>
            <person name="Jenkins J."/>
            <person name="Shu S."/>
            <person name="Grimwood J."/>
            <person name="Barry K."/>
            <person name="Goodstein D."/>
            <person name="Schmutz J."/>
            <person name="Leebens-Mack J."/>
            <person name="Osbourn A."/>
        </authorList>
    </citation>
    <scope>NUCLEOTIDE SEQUENCE [LARGE SCALE GENOMIC DNA]</scope>
    <source>
        <strain evidence="3">JIC</strain>
    </source>
</reference>
<dbReference type="Proteomes" id="UP001443914">
    <property type="component" value="Unassembled WGS sequence"/>
</dbReference>
<feature type="compositionally biased region" description="Acidic residues" evidence="1">
    <location>
        <begin position="130"/>
        <end position="142"/>
    </location>
</feature>
<sequence length="351" mass="39918">MNLFGTWIGLTATMLPLQFVVCCYVLCDDRDQTLMTDSEIKSQSLKPRYNTMVWNKVLRIILFIFFHLTDVATCLPPRLLSMDLTVSIFSTNYMKHTAGCPTLPRQMKLHFSSLDDLPCYSNPHYPCASDNDDDDDDDNDNDTDLHCSHHLNETPEFGFIETNPSTNTPSDTLQNTPEPDHVCEHQAIGRPLDEQDQCSADVRDSGDKLHCLANNVAPFGSYKFSDNIFPTLRKHVNSSSENNSDEYTRPRIEEPFQQPPHFMREQVSTIDYVLIDESPAEKHQPTGKNRLTSSTDIVSPTYTTEIEPIEIIDLYTPSPNYQNAAVSKKRRFSSSCSNFIDLTKSPVFLEQ</sequence>
<keyword evidence="2" id="KW-1133">Transmembrane helix</keyword>
<evidence type="ECO:0000313" key="3">
    <source>
        <dbReference type="EMBL" id="KAK9757006.1"/>
    </source>
</evidence>
<proteinExistence type="predicted"/>
<feature type="transmembrane region" description="Helical" evidence="2">
    <location>
        <begin position="6"/>
        <end position="27"/>
    </location>
</feature>
<keyword evidence="4" id="KW-1185">Reference proteome</keyword>
<gene>
    <name evidence="3" type="ORF">RND81_01G134200</name>
</gene>
<evidence type="ECO:0000313" key="4">
    <source>
        <dbReference type="Proteomes" id="UP001443914"/>
    </source>
</evidence>
<organism evidence="3 4">
    <name type="scientific">Saponaria officinalis</name>
    <name type="common">Common soapwort</name>
    <name type="synonym">Lychnis saponaria</name>
    <dbReference type="NCBI Taxonomy" id="3572"/>
    <lineage>
        <taxon>Eukaryota</taxon>
        <taxon>Viridiplantae</taxon>
        <taxon>Streptophyta</taxon>
        <taxon>Embryophyta</taxon>
        <taxon>Tracheophyta</taxon>
        <taxon>Spermatophyta</taxon>
        <taxon>Magnoliopsida</taxon>
        <taxon>eudicotyledons</taxon>
        <taxon>Gunneridae</taxon>
        <taxon>Pentapetalae</taxon>
        <taxon>Caryophyllales</taxon>
        <taxon>Caryophyllaceae</taxon>
        <taxon>Caryophylleae</taxon>
        <taxon>Saponaria</taxon>
    </lineage>
</organism>
<evidence type="ECO:0000256" key="2">
    <source>
        <dbReference type="SAM" id="Phobius"/>
    </source>
</evidence>
<feature type="compositionally biased region" description="Polar residues" evidence="1">
    <location>
        <begin position="162"/>
        <end position="177"/>
    </location>
</feature>
<feature type="transmembrane region" description="Helical" evidence="2">
    <location>
        <begin position="48"/>
        <end position="68"/>
    </location>
</feature>
<feature type="region of interest" description="Disordered" evidence="1">
    <location>
        <begin position="128"/>
        <end position="147"/>
    </location>
</feature>
<keyword evidence="2" id="KW-0472">Membrane</keyword>
<dbReference type="AlphaFoldDB" id="A0AAW1N7J4"/>
<name>A0AAW1N7J4_SAPOF</name>
<keyword evidence="2" id="KW-0812">Transmembrane</keyword>
<protein>
    <submittedName>
        <fullName evidence="3">Uncharacterized protein</fullName>
    </submittedName>
</protein>
<evidence type="ECO:0000256" key="1">
    <source>
        <dbReference type="SAM" id="MobiDB-lite"/>
    </source>
</evidence>
<comment type="caution">
    <text evidence="3">The sequence shown here is derived from an EMBL/GenBank/DDBJ whole genome shotgun (WGS) entry which is preliminary data.</text>
</comment>
<feature type="region of interest" description="Disordered" evidence="1">
    <location>
        <begin position="156"/>
        <end position="181"/>
    </location>
</feature>